<evidence type="ECO:0000256" key="4">
    <source>
        <dbReference type="ARBA" id="ARBA00022741"/>
    </source>
</evidence>
<evidence type="ECO:0000256" key="2">
    <source>
        <dbReference type="ARBA" id="ARBA00022527"/>
    </source>
</evidence>
<dbReference type="RefSeq" id="WP_179658950.1">
    <property type="nucleotide sequence ID" value="NZ_JACBZR010000001.1"/>
</dbReference>
<keyword evidence="9" id="KW-0812">Transmembrane</keyword>
<dbReference type="InterPro" id="IPR017441">
    <property type="entry name" value="Protein_kinase_ATP_BS"/>
</dbReference>
<feature type="binding site" evidence="7">
    <location>
        <position position="41"/>
    </location>
    <ligand>
        <name>ATP</name>
        <dbReference type="ChEBI" id="CHEBI:30616"/>
    </ligand>
</feature>
<feature type="compositionally biased region" description="Low complexity" evidence="8">
    <location>
        <begin position="277"/>
        <end position="286"/>
    </location>
</feature>
<dbReference type="SMART" id="SM00220">
    <property type="entry name" value="S_TKc"/>
    <property type="match status" value="1"/>
</dbReference>
<organism evidence="11 12">
    <name type="scientific">Nocardioides panzhihuensis</name>
    <dbReference type="NCBI Taxonomy" id="860243"/>
    <lineage>
        <taxon>Bacteria</taxon>
        <taxon>Bacillati</taxon>
        <taxon>Actinomycetota</taxon>
        <taxon>Actinomycetes</taxon>
        <taxon>Propionibacteriales</taxon>
        <taxon>Nocardioidaceae</taxon>
        <taxon>Nocardioides</taxon>
    </lineage>
</organism>
<dbReference type="Pfam" id="PF00069">
    <property type="entry name" value="Pkinase"/>
    <property type="match status" value="1"/>
</dbReference>
<dbReference type="AlphaFoldDB" id="A0A7Z0ITA8"/>
<dbReference type="GO" id="GO:0005524">
    <property type="term" value="F:ATP binding"/>
    <property type="evidence" value="ECO:0007669"/>
    <property type="project" value="UniProtKB-UniRule"/>
</dbReference>
<gene>
    <name evidence="11" type="ORF">BJ988_003300</name>
</gene>
<dbReference type="GO" id="GO:0004674">
    <property type="term" value="F:protein serine/threonine kinase activity"/>
    <property type="evidence" value="ECO:0007669"/>
    <property type="project" value="UniProtKB-KW"/>
</dbReference>
<dbReference type="InterPro" id="IPR011009">
    <property type="entry name" value="Kinase-like_dom_sf"/>
</dbReference>
<evidence type="ECO:0000256" key="1">
    <source>
        <dbReference type="ARBA" id="ARBA00012513"/>
    </source>
</evidence>
<reference evidence="11 12" key="1">
    <citation type="submission" date="2020-07" db="EMBL/GenBank/DDBJ databases">
        <title>Sequencing the genomes of 1000 actinobacteria strains.</title>
        <authorList>
            <person name="Klenk H.-P."/>
        </authorList>
    </citation>
    <scope>NUCLEOTIDE SEQUENCE [LARGE SCALE GENOMIC DNA]</scope>
    <source>
        <strain evidence="11 12">DSM 26487</strain>
    </source>
</reference>
<evidence type="ECO:0000256" key="3">
    <source>
        <dbReference type="ARBA" id="ARBA00022679"/>
    </source>
</evidence>
<dbReference type="PANTHER" id="PTHR43289">
    <property type="entry name" value="MITOGEN-ACTIVATED PROTEIN KINASE KINASE KINASE 20-RELATED"/>
    <property type="match status" value="1"/>
</dbReference>
<keyword evidence="12" id="KW-1185">Reference proteome</keyword>
<dbReference type="CDD" id="cd14014">
    <property type="entry name" value="STKc_PknB_like"/>
    <property type="match status" value="1"/>
</dbReference>
<feature type="domain" description="Protein kinase" evidence="10">
    <location>
        <begin position="12"/>
        <end position="269"/>
    </location>
</feature>
<evidence type="ECO:0000259" key="10">
    <source>
        <dbReference type="PROSITE" id="PS50011"/>
    </source>
</evidence>
<dbReference type="PROSITE" id="PS00108">
    <property type="entry name" value="PROTEIN_KINASE_ST"/>
    <property type="match status" value="1"/>
</dbReference>
<evidence type="ECO:0000256" key="6">
    <source>
        <dbReference type="ARBA" id="ARBA00022840"/>
    </source>
</evidence>
<evidence type="ECO:0000256" key="8">
    <source>
        <dbReference type="SAM" id="MobiDB-lite"/>
    </source>
</evidence>
<keyword evidence="9" id="KW-1133">Transmembrane helix</keyword>
<evidence type="ECO:0000313" key="12">
    <source>
        <dbReference type="Proteomes" id="UP000564496"/>
    </source>
</evidence>
<evidence type="ECO:0000256" key="5">
    <source>
        <dbReference type="ARBA" id="ARBA00022777"/>
    </source>
</evidence>
<dbReference type="InterPro" id="IPR026004">
    <property type="entry name" value="Septum_form"/>
</dbReference>
<evidence type="ECO:0000256" key="7">
    <source>
        <dbReference type="PROSITE-ProRule" id="PRU10141"/>
    </source>
</evidence>
<dbReference type="Proteomes" id="UP000564496">
    <property type="component" value="Unassembled WGS sequence"/>
</dbReference>
<accession>A0A7Z0ITA8</accession>
<dbReference type="PROSITE" id="PS50011">
    <property type="entry name" value="PROTEIN_KINASE_DOM"/>
    <property type="match status" value="1"/>
</dbReference>
<keyword evidence="5 11" id="KW-0418">Kinase</keyword>
<dbReference type="InterPro" id="IPR008271">
    <property type="entry name" value="Ser/Thr_kinase_AS"/>
</dbReference>
<protein>
    <recommendedName>
        <fullName evidence="1">non-specific serine/threonine protein kinase</fullName>
        <ecNumber evidence="1">2.7.11.1</ecNumber>
    </recommendedName>
</protein>
<keyword evidence="3" id="KW-0808">Transferase</keyword>
<comment type="caution">
    <text evidence="11">The sequence shown here is derived from an EMBL/GenBank/DDBJ whole genome shotgun (WGS) entry which is preliminary data.</text>
</comment>
<dbReference type="Pfam" id="PF13845">
    <property type="entry name" value="Septum_form"/>
    <property type="match status" value="1"/>
</dbReference>
<dbReference type="Gene3D" id="1.10.510.10">
    <property type="entry name" value="Transferase(Phosphotransferase) domain 1"/>
    <property type="match status" value="1"/>
</dbReference>
<name>A0A7Z0ITA8_9ACTN</name>
<dbReference type="InterPro" id="IPR000719">
    <property type="entry name" value="Prot_kinase_dom"/>
</dbReference>
<feature type="transmembrane region" description="Helical" evidence="9">
    <location>
        <begin position="343"/>
        <end position="364"/>
    </location>
</feature>
<dbReference type="EMBL" id="JACBZR010000001">
    <property type="protein sequence ID" value="NYI78652.1"/>
    <property type="molecule type" value="Genomic_DNA"/>
</dbReference>
<evidence type="ECO:0000256" key="9">
    <source>
        <dbReference type="SAM" id="Phobius"/>
    </source>
</evidence>
<dbReference type="SUPFAM" id="SSF56112">
    <property type="entry name" value="Protein kinase-like (PK-like)"/>
    <property type="match status" value="1"/>
</dbReference>
<keyword evidence="2 11" id="KW-0723">Serine/threonine-protein kinase</keyword>
<keyword evidence="6 7" id="KW-0067">ATP-binding</keyword>
<dbReference type="EC" id="2.7.11.1" evidence="1"/>
<dbReference type="PANTHER" id="PTHR43289:SF6">
    <property type="entry name" value="SERINE_THREONINE-PROTEIN KINASE NEKL-3"/>
    <property type="match status" value="1"/>
</dbReference>
<evidence type="ECO:0000313" key="11">
    <source>
        <dbReference type="EMBL" id="NYI78652.1"/>
    </source>
</evidence>
<sequence>MSETFPTNLGRLQQVRHIGAGAFASVWLYYDPELDSHVAVKALSPGWVSNPEIHKRFLQEARLLRSVDSPHVVRVYDIGQTSTGIPFFVMSYADGGSVADLLKRSPAGLDVHEVADIVTQAADGLMALKARGVIHRDIKPANLLLASETSGGTAGARRTMIADLGVARSLDSLNEVTRDIGTPSYMAPEQLDPELPIDHRADVRALGAVAWALLVGRSPAPALGLTSRVPEAGSVRPLPASISQAIARALEPRAEDRWPDARSFADALRAAVKGTRAPSAPQAHSAPQPPPPSSTSPWQKSAAHTPPVGPPSGAPTGSPFEQPTMVPTGIGTQHRAKRKRTRLVGGVAAAVVAIGLIAGLIYVVTNQGGGVPEVGECRNLDYAAANEFVDETEPVECTEPHTLYTFHVATDVKAYNDNEAAGAACFTRLETGLGLHPEALARTAYIVSWYWPSEATWNDGDRYVRCDVGVTVQKAPMIELPKDPVPNPFPTDLRACIDSTIDKVVRCGTTHDYIVVDTFEMTGDAYPEQSETNIQGLGGCPSEATMFKAPFKTAWIAGSRLGLCAKYDVES</sequence>
<proteinExistence type="predicted"/>
<feature type="region of interest" description="Disordered" evidence="8">
    <location>
        <begin position="272"/>
        <end position="341"/>
    </location>
</feature>
<keyword evidence="9" id="KW-0472">Membrane</keyword>
<keyword evidence="4 7" id="KW-0547">Nucleotide-binding</keyword>
<dbReference type="PROSITE" id="PS00107">
    <property type="entry name" value="PROTEIN_KINASE_ATP"/>
    <property type="match status" value="1"/>
</dbReference>